<feature type="active site" evidence="3">
    <location>
        <position position="185"/>
    </location>
</feature>
<feature type="domain" description="Alpha/beta hydrolase fold-3" evidence="4">
    <location>
        <begin position="107"/>
        <end position="312"/>
    </location>
</feature>
<evidence type="ECO:0000256" key="1">
    <source>
        <dbReference type="ARBA" id="ARBA00010515"/>
    </source>
</evidence>
<dbReference type="GO" id="GO:0016787">
    <property type="term" value="F:hydrolase activity"/>
    <property type="evidence" value="ECO:0007669"/>
    <property type="project" value="UniProtKB-KW"/>
</dbReference>
<dbReference type="Gene3D" id="3.40.50.1820">
    <property type="entry name" value="alpha/beta hydrolase"/>
    <property type="match status" value="1"/>
</dbReference>
<dbReference type="SUPFAM" id="SSF53474">
    <property type="entry name" value="alpha/beta-Hydrolases"/>
    <property type="match status" value="1"/>
</dbReference>
<dbReference type="RefSeq" id="WP_060653582.1">
    <property type="nucleotide sequence ID" value="NZ_AZXY01000012.1"/>
</dbReference>
<dbReference type="EMBL" id="AZXY01000012">
    <property type="protein sequence ID" value="KSZ56837.1"/>
    <property type="molecule type" value="Genomic_DNA"/>
</dbReference>
<comment type="similarity">
    <text evidence="1">Belongs to the 'GDXG' lipolytic enzyme family.</text>
</comment>
<comment type="caution">
    <text evidence="5">The sequence shown here is derived from an EMBL/GenBank/DDBJ whole genome shotgun (WGS) entry which is preliminary data.</text>
</comment>
<reference evidence="5 6" key="2">
    <citation type="journal article" date="2016" name="Genome Announc.">
        <title>Draft Genome Sequence of a Versatile Hydrocarbon-Degrading Bacterium, Rhodococcus pyridinivorans Strain KG-16, Collected from Oil Fields in India.</title>
        <authorList>
            <person name="Aggarwal R.K."/>
            <person name="Dawar C."/>
            <person name="Phanindranath R."/>
            <person name="Mutnuri L."/>
            <person name="Dayal A.M."/>
        </authorList>
    </citation>
    <scope>NUCLEOTIDE SEQUENCE [LARGE SCALE GENOMIC DNA]</scope>
    <source>
        <strain evidence="5 6">KG-16</strain>
    </source>
</reference>
<dbReference type="PROSITE" id="PS01174">
    <property type="entry name" value="LIPASE_GDXG_SER"/>
    <property type="match status" value="1"/>
</dbReference>
<keyword evidence="2" id="KW-0378">Hydrolase</keyword>
<reference evidence="6" key="1">
    <citation type="submission" date="2015-01" db="EMBL/GenBank/DDBJ databases">
        <title>Draft genome sequence of Rhodococcus pyridinivorans strain KG-16, a hydrocarbon-degrading bacterium.</title>
        <authorList>
            <person name="Aggarwal R.K."/>
            <person name="Dawar C."/>
        </authorList>
    </citation>
    <scope>NUCLEOTIDE SEQUENCE [LARGE SCALE GENOMIC DNA]</scope>
    <source>
        <strain evidence="6">KG-16</strain>
    </source>
</reference>
<dbReference type="AlphaFoldDB" id="A0A0V9UFP7"/>
<evidence type="ECO:0000259" key="4">
    <source>
        <dbReference type="Pfam" id="PF07859"/>
    </source>
</evidence>
<accession>A0A0V9UFP7</accession>
<dbReference type="Proteomes" id="UP000053060">
    <property type="component" value="Unassembled WGS sequence"/>
</dbReference>
<organism evidence="5 6">
    <name type="scientific">Rhodococcus pyridinivorans KG-16</name>
    <dbReference type="NCBI Taxonomy" id="1441730"/>
    <lineage>
        <taxon>Bacteria</taxon>
        <taxon>Bacillati</taxon>
        <taxon>Actinomycetota</taxon>
        <taxon>Actinomycetes</taxon>
        <taxon>Mycobacteriales</taxon>
        <taxon>Nocardiaceae</taxon>
        <taxon>Rhodococcus</taxon>
    </lineage>
</organism>
<evidence type="ECO:0000256" key="3">
    <source>
        <dbReference type="PROSITE-ProRule" id="PRU10038"/>
    </source>
</evidence>
<dbReference type="PATRIC" id="fig|1441730.3.peg.4338"/>
<dbReference type="InterPro" id="IPR013094">
    <property type="entry name" value="AB_hydrolase_3"/>
</dbReference>
<dbReference type="PANTHER" id="PTHR48081:SF8">
    <property type="entry name" value="ALPHA_BETA HYDROLASE FOLD-3 DOMAIN-CONTAINING PROTEIN-RELATED"/>
    <property type="match status" value="1"/>
</dbReference>
<name>A0A0V9UFP7_9NOCA</name>
<dbReference type="PANTHER" id="PTHR48081">
    <property type="entry name" value="AB HYDROLASE SUPERFAMILY PROTEIN C4A8.06C"/>
    <property type="match status" value="1"/>
</dbReference>
<sequence>MVASLPFRTKLFAFLERFADKSIADKSIADASVDEIPARRAARAKLLSSPVGRLIAGRTHPGVRIEDRWVDLEHEAIDDLAPEDSPVRTRLRIYRPSARTNGPLPVVLLFHGGGWVLGNPEQNEWWASHTAARTPSVVVSVDYRLAPEHPYPAAVLDCWAAFRWVVAHAAELGGDPSRVVVAGDSAGGNLAAVVADVAGRSGGPLPTGQVLIYPATEMEEEFPSERQFANAPVLTSRGMRAFVRLYLAGADPYAPTAAPLRGTLAGAAVPALVQIAGHDPLRDNAVRYAEALRAKGGDVTETDYPDTVHGYLSLPGISPPAPRALDEAIAFVRRVTAVDPTDEDDASVRSRT</sequence>
<dbReference type="InterPro" id="IPR050300">
    <property type="entry name" value="GDXG_lipolytic_enzyme"/>
</dbReference>
<evidence type="ECO:0000256" key="2">
    <source>
        <dbReference type="ARBA" id="ARBA00022801"/>
    </source>
</evidence>
<dbReference type="Pfam" id="PF07859">
    <property type="entry name" value="Abhydrolase_3"/>
    <property type="match status" value="1"/>
</dbReference>
<protein>
    <submittedName>
        <fullName evidence="5">Esterase</fullName>
    </submittedName>
</protein>
<dbReference type="InterPro" id="IPR029058">
    <property type="entry name" value="AB_hydrolase_fold"/>
</dbReference>
<proteinExistence type="inferred from homology"/>
<gene>
    <name evidence="5" type="ORF">Z045_20705</name>
</gene>
<dbReference type="InterPro" id="IPR033140">
    <property type="entry name" value="Lipase_GDXG_put_SER_AS"/>
</dbReference>
<evidence type="ECO:0000313" key="6">
    <source>
        <dbReference type="Proteomes" id="UP000053060"/>
    </source>
</evidence>
<evidence type="ECO:0000313" key="5">
    <source>
        <dbReference type="EMBL" id="KSZ56837.1"/>
    </source>
</evidence>